<accession>A0A484IEF5</accession>
<dbReference type="AlphaFoldDB" id="A0A484IEF5"/>
<comment type="catalytic activity">
    <reaction evidence="8">
        <text>2,5-diamino-6-(1-D-ribitylamino)pyrimidin-4(3H)-one 5'-phosphate + NADP(+) = 2,5-diamino-6-(1-D-ribosylamino)pyrimidin-4(3H)-one 5'-phosphate + NADPH + H(+)</text>
        <dbReference type="Rhea" id="RHEA:27278"/>
        <dbReference type="ChEBI" id="CHEBI:15378"/>
        <dbReference type="ChEBI" id="CHEBI:57783"/>
        <dbReference type="ChEBI" id="CHEBI:58349"/>
        <dbReference type="ChEBI" id="CHEBI:58890"/>
        <dbReference type="ChEBI" id="CHEBI:59545"/>
        <dbReference type="EC" id="1.1.1.302"/>
    </reaction>
</comment>
<name>A0A484IEF5_9ARCH</name>
<dbReference type="RefSeq" id="WP_134483249.1">
    <property type="nucleotide sequence ID" value="NZ_LR216287.1"/>
</dbReference>
<comment type="catalytic activity">
    <reaction evidence="7">
        <text>2,5-diamino-6-(1-D-ribitylamino)pyrimidin-4(3H)-one 5'-phosphate + NAD(+) = 2,5-diamino-6-(1-D-ribosylamino)pyrimidin-4(3H)-one 5'-phosphate + NADH + H(+)</text>
        <dbReference type="Rhea" id="RHEA:27274"/>
        <dbReference type="ChEBI" id="CHEBI:15378"/>
        <dbReference type="ChEBI" id="CHEBI:57540"/>
        <dbReference type="ChEBI" id="CHEBI:57945"/>
        <dbReference type="ChEBI" id="CHEBI:58890"/>
        <dbReference type="ChEBI" id="CHEBI:59545"/>
        <dbReference type="EC" id="1.1.1.302"/>
    </reaction>
</comment>
<comment type="pathway">
    <text evidence="1">Cofactor biosynthesis; riboflavin biosynthesis.</text>
</comment>
<proteinExistence type="inferred from homology"/>
<dbReference type="PANTHER" id="PTHR38011">
    <property type="entry name" value="DIHYDROFOLATE REDUCTASE FAMILY PROTEIN (AFU_ORTHOLOGUE AFUA_8G06820)"/>
    <property type="match status" value="1"/>
</dbReference>
<dbReference type="OrthoDB" id="10178at2157"/>
<evidence type="ECO:0000313" key="11">
    <source>
        <dbReference type="EMBL" id="VFJ13354.1"/>
    </source>
</evidence>
<keyword evidence="5" id="KW-0521">NADP</keyword>
<keyword evidence="4" id="KW-0686">Riboflavin biosynthesis</keyword>
<dbReference type="Proteomes" id="UP000294299">
    <property type="component" value="Chromosome NFRAN"/>
</dbReference>
<keyword evidence="6 11" id="KW-0560">Oxidoreductase</keyword>
<organism evidence="11 12">
    <name type="scientific">Candidatus Nitrosocosmicus franklandianus</name>
    <dbReference type="NCBI Taxonomy" id="1798806"/>
    <lineage>
        <taxon>Archaea</taxon>
        <taxon>Nitrososphaerota</taxon>
        <taxon>Nitrososphaeria</taxon>
        <taxon>Nitrososphaerales</taxon>
        <taxon>Nitrososphaeraceae</taxon>
        <taxon>Candidatus Nitrosocosmicus</taxon>
    </lineage>
</organism>
<dbReference type="EMBL" id="LR216287">
    <property type="protein sequence ID" value="VFJ13354.1"/>
    <property type="molecule type" value="Genomic_DNA"/>
</dbReference>
<dbReference type="NCBIfam" id="TIGR00227">
    <property type="entry name" value="ribD_Cterm"/>
    <property type="match status" value="1"/>
</dbReference>
<evidence type="ECO:0000256" key="6">
    <source>
        <dbReference type="ARBA" id="ARBA00023002"/>
    </source>
</evidence>
<dbReference type="GeneID" id="39420476"/>
<gene>
    <name evidence="11" type="primary">arfC</name>
    <name evidence="11" type="ORF">NFRAN_1032</name>
</gene>
<evidence type="ECO:0000256" key="5">
    <source>
        <dbReference type="ARBA" id="ARBA00022857"/>
    </source>
</evidence>
<evidence type="ECO:0000313" key="12">
    <source>
        <dbReference type="Proteomes" id="UP000294299"/>
    </source>
</evidence>
<dbReference type="GO" id="GO:0050661">
    <property type="term" value="F:NADP binding"/>
    <property type="evidence" value="ECO:0007669"/>
    <property type="project" value="InterPro"/>
</dbReference>
<dbReference type="Pfam" id="PF01872">
    <property type="entry name" value="RibD_C"/>
    <property type="match status" value="1"/>
</dbReference>
<dbReference type="InterPro" id="IPR011549">
    <property type="entry name" value="RibD_C"/>
</dbReference>
<dbReference type="Gene3D" id="3.40.430.10">
    <property type="entry name" value="Dihydrofolate Reductase, subunit A"/>
    <property type="match status" value="1"/>
</dbReference>
<dbReference type="GO" id="GO:0008703">
    <property type="term" value="F:5-amino-6-(5-phosphoribosylamino)uracil reductase activity"/>
    <property type="evidence" value="ECO:0007669"/>
    <property type="project" value="InterPro"/>
</dbReference>
<dbReference type="InterPro" id="IPR050765">
    <property type="entry name" value="Riboflavin_Biosynth_HTPR"/>
</dbReference>
<dbReference type="KEGG" id="nfn:NFRAN_1032"/>
<dbReference type="InterPro" id="IPR002734">
    <property type="entry name" value="RibDG_C"/>
</dbReference>
<evidence type="ECO:0000256" key="9">
    <source>
        <dbReference type="NCBIfam" id="TIGR01508"/>
    </source>
</evidence>
<evidence type="ECO:0000256" key="2">
    <source>
        <dbReference type="ARBA" id="ARBA00009723"/>
    </source>
</evidence>
<reference evidence="11 12" key="1">
    <citation type="submission" date="2019-02" db="EMBL/GenBank/DDBJ databases">
        <authorList>
            <person name="Lehtovirta-Morley E L."/>
        </authorList>
    </citation>
    <scope>NUCLEOTIDE SEQUENCE [LARGE SCALE GENOMIC DNA]</scope>
    <source>
        <strain evidence="11">NFRAN1</strain>
    </source>
</reference>
<dbReference type="NCBIfam" id="TIGR01508">
    <property type="entry name" value="rib_reduct_arch"/>
    <property type="match status" value="1"/>
</dbReference>
<evidence type="ECO:0000256" key="3">
    <source>
        <dbReference type="ARBA" id="ARBA00011738"/>
    </source>
</evidence>
<dbReference type="PANTHER" id="PTHR38011:SF7">
    <property type="entry name" value="2,5-DIAMINO-6-RIBOSYLAMINO-4(3H)-PYRIMIDINONE 5'-PHOSPHATE REDUCTASE"/>
    <property type="match status" value="1"/>
</dbReference>
<keyword evidence="12" id="KW-1185">Reference proteome</keyword>
<dbReference type="InterPro" id="IPR024072">
    <property type="entry name" value="DHFR-like_dom_sf"/>
</dbReference>
<evidence type="ECO:0000259" key="10">
    <source>
        <dbReference type="Pfam" id="PF01872"/>
    </source>
</evidence>
<evidence type="ECO:0000256" key="1">
    <source>
        <dbReference type="ARBA" id="ARBA00005104"/>
    </source>
</evidence>
<evidence type="ECO:0000256" key="7">
    <source>
        <dbReference type="ARBA" id="ARBA00047550"/>
    </source>
</evidence>
<comment type="similarity">
    <text evidence="2">Belongs to the HTP reductase family.</text>
</comment>
<dbReference type="InterPro" id="IPR006401">
    <property type="entry name" value="Rib_reduct_arc"/>
</dbReference>
<dbReference type="EC" id="1.1.1.302" evidence="9"/>
<sequence>MTKTGKLNMRVILNAAASIDGRIATCKGDTKISSESDLRRVHILRSKVDAILVGITTVIKDNPMLTARRVQNREKISETKDMSRTNPIRIIVDGKAKISLHSTIVKTADRIETRIAVTKNAPPRKLKQLEKLGLKVMVIDQDPEKQGRVDLKKLFDYLERDGISKILVEGGGEINWSLIKNNLFDELIVTISPLIIGGKNAISLVGGKGYDTINECAKIKLTKVQKKNTGEIVLYYKNIKKDKIK</sequence>
<dbReference type="UniPathway" id="UPA00275"/>
<evidence type="ECO:0000256" key="8">
    <source>
        <dbReference type="ARBA" id="ARBA00049020"/>
    </source>
</evidence>
<evidence type="ECO:0000256" key="4">
    <source>
        <dbReference type="ARBA" id="ARBA00022619"/>
    </source>
</evidence>
<dbReference type="SUPFAM" id="SSF53597">
    <property type="entry name" value="Dihydrofolate reductase-like"/>
    <property type="match status" value="1"/>
</dbReference>
<comment type="subunit">
    <text evidence="3">Homodimer.</text>
</comment>
<feature type="domain" description="Bacterial bifunctional deaminase-reductase C-terminal" evidence="10">
    <location>
        <begin position="11"/>
        <end position="227"/>
    </location>
</feature>
<dbReference type="GO" id="GO:0009231">
    <property type="term" value="P:riboflavin biosynthetic process"/>
    <property type="evidence" value="ECO:0007669"/>
    <property type="project" value="UniProtKB-UniPathway"/>
</dbReference>
<protein>
    <recommendedName>
        <fullName evidence="9">2,5-diamino-6-(ribosylamino)-4(3H)-pyrimidinone 5'-phosphate reductase</fullName>
        <ecNumber evidence="9">1.1.1.302</ecNumber>
    </recommendedName>
</protein>